<keyword evidence="3" id="KW-1185">Reference proteome</keyword>
<evidence type="ECO:0000313" key="2">
    <source>
        <dbReference type="EMBL" id="MFD2742585.1"/>
    </source>
</evidence>
<gene>
    <name evidence="2" type="ORF">ACFSQ6_04180</name>
</gene>
<dbReference type="InterPro" id="IPR029058">
    <property type="entry name" value="AB_hydrolase_fold"/>
</dbReference>
<evidence type="ECO:0000313" key="3">
    <source>
        <dbReference type="Proteomes" id="UP001597418"/>
    </source>
</evidence>
<proteinExistence type="predicted"/>
<accession>A0ABW5U9P3</accession>
<organism evidence="2 3">
    <name type="scientific">Sphingobacterium populi</name>
    <dbReference type="NCBI Taxonomy" id="1812824"/>
    <lineage>
        <taxon>Bacteria</taxon>
        <taxon>Pseudomonadati</taxon>
        <taxon>Bacteroidota</taxon>
        <taxon>Sphingobacteriia</taxon>
        <taxon>Sphingobacteriales</taxon>
        <taxon>Sphingobacteriaceae</taxon>
        <taxon>Sphingobacterium</taxon>
    </lineage>
</organism>
<dbReference type="Proteomes" id="UP001597418">
    <property type="component" value="Unassembled WGS sequence"/>
</dbReference>
<dbReference type="RefSeq" id="WP_066755325.1">
    <property type="nucleotide sequence ID" value="NZ_JBHUMB010000006.1"/>
</dbReference>
<feature type="domain" description="AB hydrolase-1" evidence="1">
    <location>
        <begin position="74"/>
        <end position="174"/>
    </location>
</feature>
<dbReference type="EMBL" id="JBHUMB010000006">
    <property type="protein sequence ID" value="MFD2742585.1"/>
    <property type="molecule type" value="Genomic_DNA"/>
</dbReference>
<keyword evidence="2" id="KW-0378">Hydrolase</keyword>
<dbReference type="InterPro" id="IPR000073">
    <property type="entry name" value="AB_hydrolase_1"/>
</dbReference>
<protein>
    <submittedName>
        <fullName evidence="2">Alpha/beta hydrolase</fullName>
    </submittedName>
</protein>
<name>A0ABW5U9P3_9SPHI</name>
<evidence type="ECO:0000259" key="1">
    <source>
        <dbReference type="Pfam" id="PF00561"/>
    </source>
</evidence>
<comment type="caution">
    <text evidence="2">The sequence shown here is derived from an EMBL/GenBank/DDBJ whole genome shotgun (WGS) entry which is preliminary data.</text>
</comment>
<dbReference type="GO" id="GO:0016787">
    <property type="term" value="F:hydrolase activity"/>
    <property type="evidence" value="ECO:0007669"/>
    <property type="project" value="UniProtKB-KW"/>
</dbReference>
<reference evidence="3" key="1">
    <citation type="journal article" date="2019" name="Int. J. Syst. Evol. Microbiol.">
        <title>The Global Catalogue of Microorganisms (GCM) 10K type strain sequencing project: providing services to taxonomists for standard genome sequencing and annotation.</title>
        <authorList>
            <consortium name="The Broad Institute Genomics Platform"/>
            <consortium name="The Broad Institute Genome Sequencing Center for Infectious Disease"/>
            <person name="Wu L."/>
            <person name="Ma J."/>
        </authorList>
    </citation>
    <scope>NUCLEOTIDE SEQUENCE [LARGE SCALE GENOMIC DNA]</scope>
    <source>
        <strain evidence="3">KCTC 42247</strain>
    </source>
</reference>
<dbReference type="Gene3D" id="3.40.50.1820">
    <property type="entry name" value="alpha/beta hydrolase"/>
    <property type="match status" value="1"/>
</dbReference>
<sequence>MNKLKIARFTAKVLRLINIKWYYNYLLTIFSTPPKVKHRPSDLATLFDVSTEQLKGYSHKVNFTLYKKLTSGTVILFAHGWGGSIQNFKYLIRPALERNISLIGFDAPAHGASTGKQTHIIEFKEVIKYCLDQLNDYEKVIVIGHSLGAAAAILAVMESPKVKVDHLFAVAAPADLKRIFDDYVTTMNISVQDATNIATYVKEKINLDFDSENWRNKPLPKHLKQITFIHGKEDDVIPIEDIVDLAENWKLDAMNTVRILEAPGHYNILKSPEAIKIMLSHLN</sequence>
<dbReference type="SUPFAM" id="SSF53474">
    <property type="entry name" value="alpha/beta-Hydrolases"/>
    <property type="match status" value="1"/>
</dbReference>
<dbReference type="PANTHER" id="PTHR42886:SF29">
    <property type="entry name" value="PUMMELIG, ISOFORM A"/>
    <property type="match status" value="1"/>
</dbReference>
<dbReference type="Pfam" id="PF00561">
    <property type="entry name" value="Abhydrolase_1"/>
    <property type="match status" value="1"/>
</dbReference>
<dbReference type="PANTHER" id="PTHR42886">
    <property type="entry name" value="RE40534P-RELATED"/>
    <property type="match status" value="1"/>
</dbReference>